<evidence type="ECO:0000256" key="8">
    <source>
        <dbReference type="ARBA" id="ARBA00022840"/>
    </source>
</evidence>
<dbReference type="InterPro" id="IPR002885">
    <property type="entry name" value="PPR_rpt"/>
</dbReference>
<dbReference type="AlphaFoldDB" id="A0AAW1KD00"/>
<evidence type="ECO:0000313" key="11">
    <source>
        <dbReference type="EMBL" id="KAK9715100.1"/>
    </source>
</evidence>
<dbReference type="PANTHER" id="PTHR47926:SF347">
    <property type="entry name" value="PENTATRICOPEPTIDE REPEAT-CONTAINING PROTEIN"/>
    <property type="match status" value="1"/>
</dbReference>
<dbReference type="GO" id="GO:0003723">
    <property type="term" value="F:RNA binding"/>
    <property type="evidence" value="ECO:0007669"/>
    <property type="project" value="InterPro"/>
</dbReference>
<evidence type="ECO:0000256" key="1">
    <source>
        <dbReference type="ARBA" id="ARBA00007587"/>
    </source>
</evidence>
<dbReference type="InterPro" id="IPR011990">
    <property type="entry name" value="TPR-like_helical_dom_sf"/>
</dbReference>
<keyword evidence="12" id="KW-1185">Reference proteome</keyword>
<dbReference type="PROSITE" id="PS51375">
    <property type="entry name" value="PPR"/>
    <property type="match status" value="3"/>
</dbReference>
<feature type="repeat" description="PPR" evidence="10">
    <location>
        <begin position="349"/>
        <end position="383"/>
    </location>
</feature>
<dbReference type="EMBL" id="JBDFQZ010000006">
    <property type="protein sequence ID" value="KAK9715099.1"/>
    <property type="molecule type" value="Genomic_DNA"/>
</dbReference>
<evidence type="ECO:0000256" key="3">
    <source>
        <dbReference type="ARBA" id="ARBA00022634"/>
    </source>
</evidence>
<gene>
    <name evidence="11" type="ORF">RND81_06G143600</name>
</gene>
<evidence type="ECO:0000256" key="6">
    <source>
        <dbReference type="ARBA" id="ARBA00022741"/>
    </source>
</evidence>
<dbReference type="Pfam" id="PF00265">
    <property type="entry name" value="TK"/>
    <property type="match status" value="1"/>
</dbReference>
<dbReference type="EMBL" id="JBDFQZ010000006">
    <property type="protein sequence ID" value="KAK9715100.1"/>
    <property type="molecule type" value="Genomic_DNA"/>
</dbReference>
<dbReference type="InterPro" id="IPR001267">
    <property type="entry name" value="Thymidine_kinase"/>
</dbReference>
<dbReference type="InterPro" id="IPR046960">
    <property type="entry name" value="PPR_At4g14850-like_plant"/>
</dbReference>
<feature type="repeat" description="PPR" evidence="10">
    <location>
        <begin position="213"/>
        <end position="247"/>
    </location>
</feature>
<dbReference type="GO" id="GO:0009451">
    <property type="term" value="P:RNA modification"/>
    <property type="evidence" value="ECO:0007669"/>
    <property type="project" value="InterPro"/>
</dbReference>
<dbReference type="PANTHER" id="PTHR47926">
    <property type="entry name" value="PENTATRICOPEPTIDE REPEAT-CONTAINING PROTEIN"/>
    <property type="match status" value="1"/>
</dbReference>
<dbReference type="Pfam" id="PF13041">
    <property type="entry name" value="PPR_2"/>
    <property type="match status" value="2"/>
</dbReference>
<dbReference type="GO" id="GO:0004797">
    <property type="term" value="F:thymidine kinase activity"/>
    <property type="evidence" value="ECO:0007669"/>
    <property type="project" value="UniProtKB-EC"/>
</dbReference>
<dbReference type="FunFam" id="1.25.40.10:FF:000031">
    <property type="entry name" value="Pentatricopeptide repeat-containing protein mitochondrial"/>
    <property type="match status" value="1"/>
</dbReference>
<dbReference type="EC" id="2.7.1.21" evidence="2"/>
<comment type="similarity">
    <text evidence="1">Belongs to the thymidine kinase family.</text>
</comment>
<dbReference type="SUPFAM" id="SSF52540">
    <property type="entry name" value="P-loop containing nucleoside triphosphate hydrolases"/>
    <property type="match status" value="1"/>
</dbReference>
<organism evidence="11 12">
    <name type="scientific">Saponaria officinalis</name>
    <name type="common">Common soapwort</name>
    <name type="synonym">Lychnis saponaria</name>
    <dbReference type="NCBI Taxonomy" id="3572"/>
    <lineage>
        <taxon>Eukaryota</taxon>
        <taxon>Viridiplantae</taxon>
        <taxon>Streptophyta</taxon>
        <taxon>Embryophyta</taxon>
        <taxon>Tracheophyta</taxon>
        <taxon>Spermatophyta</taxon>
        <taxon>Magnoliopsida</taxon>
        <taxon>eudicotyledons</taxon>
        <taxon>Gunneridae</taxon>
        <taxon>Pentapetalae</taxon>
        <taxon>Caryophyllales</taxon>
        <taxon>Caryophyllaceae</taxon>
        <taxon>Caryophylleae</taxon>
        <taxon>Saponaria</taxon>
    </lineage>
</organism>
<keyword evidence="4" id="KW-0808">Transferase</keyword>
<dbReference type="Pfam" id="PF20431">
    <property type="entry name" value="E_motif"/>
    <property type="match status" value="1"/>
</dbReference>
<dbReference type="FunFam" id="1.25.40.10:FF:000341">
    <property type="entry name" value="Pentatricopeptide repeat-containing protein chloroplastic"/>
    <property type="match status" value="1"/>
</dbReference>
<dbReference type="NCBIfam" id="TIGR00756">
    <property type="entry name" value="PPR"/>
    <property type="match status" value="3"/>
</dbReference>
<evidence type="ECO:0000256" key="4">
    <source>
        <dbReference type="ARBA" id="ARBA00022679"/>
    </source>
</evidence>
<evidence type="ECO:0000256" key="10">
    <source>
        <dbReference type="PROSITE-ProRule" id="PRU00708"/>
    </source>
</evidence>
<comment type="caution">
    <text evidence="11">The sequence shown here is derived from an EMBL/GenBank/DDBJ whole genome shotgun (WGS) entry which is preliminary data.</text>
</comment>
<dbReference type="Gene3D" id="1.25.40.10">
    <property type="entry name" value="Tetratricopeptide repeat domain"/>
    <property type="match status" value="3"/>
</dbReference>
<comment type="similarity">
    <text evidence="9">Belongs to the PPR family. PCMP-E subfamily.</text>
</comment>
<name>A0AAW1KD00_SAPOF</name>
<reference evidence="11 12" key="1">
    <citation type="submission" date="2024-03" db="EMBL/GenBank/DDBJ databases">
        <title>WGS assembly of Saponaria officinalis var. Norfolk2.</title>
        <authorList>
            <person name="Jenkins J."/>
            <person name="Shu S."/>
            <person name="Grimwood J."/>
            <person name="Barry K."/>
            <person name="Goodstein D."/>
            <person name="Schmutz J."/>
            <person name="Leebens-Mack J."/>
            <person name="Osbourn A."/>
        </authorList>
    </citation>
    <scope>NUCLEOTIDE SEQUENCE [LARGE SCALE GENOMIC DNA]</scope>
    <source>
        <strain evidence="12">cv. Norfolk2</strain>
        <strain evidence="11">JIC</strain>
        <tissue evidence="11">Leaf</tissue>
    </source>
</reference>
<keyword evidence="6" id="KW-0547">Nucleotide-binding</keyword>
<feature type="repeat" description="PPR" evidence="10">
    <location>
        <begin position="314"/>
        <end position="348"/>
    </location>
</feature>
<keyword evidence="3" id="KW-0237">DNA synthesis</keyword>
<keyword evidence="8" id="KW-0067">ATP-binding</keyword>
<dbReference type="Proteomes" id="UP001443914">
    <property type="component" value="Unassembled WGS sequence"/>
</dbReference>
<evidence type="ECO:0000256" key="2">
    <source>
        <dbReference type="ARBA" id="ARBA00012118"/>
    </source>
</evidence>
<keyword evidence="5" id="KW-0677">Repeat</keyword>
<evidence type="ECO:0000256" key="9">
    <source>
        <dbReference type="ARBA" id="ARBA00061659"/>
    </source>
</evidence>
<sequence>MRLSLGFNMFTKSLISSPPPYFSLFFSSKSPSIFFFSPSSSSSSFYRPNMFASIRSSSSTSTEQLSSSPPLTPPPSGEVHVIVGPMFAGKTTTLLRRIQSERLKGSFQATQVDTRSPLLDKTLKDLCYSGRLREAIRLLWHTGVSVDWSTYALLVQECIHRGNYEWGKSIHAHMVVVGFSSNEYLNIKLLILYAKAGQLGTAGILFDKLVEKTLISWNAMIAGYVQKGMEDAGLILYYTMRSTGVTPDQFTFASVFRACATLALLEQGKQAHAVMLKCRIGQNVVVNSALMDMYFKCSCPFDGHRVFHKSEIKNVITWTALISGYGHNGNTVDVLELFHEMVKEGLRPNYVTFLAVLSACSHGGLVDEGWEYFSLMKEYGIQPHEKHYAAMVDLLGRAGRLGEAYKFISNSPCKENPVVWGSLLGACRTHGNVELLKLAAKKFFDLEPENAGKYVVLSNCYATHGLWENVAEVWGLMRDFGVKKDPGYSKIEVQNEVHVFFKGDNTHKHAQDTYKMLKELTSVIKDRGFIPDLITE</sequence>
<evidence type="ECO:0000256" key="7">
    <source>
        <dbReference type="ARBA" id="ARBA00022777"/>
    </source>
</evidence>
<proteinExistence type="inferred from homology"/>
<dbReference type="GO" id="GO:0005524">
    <property type="term" value="F:ATP binding"/>
    <property type="evidence" value="ECO:0007669"/>
    <property type="project" value="UniProtKB-KW"/>
</dbReference>
<dbReference type="Gene3D" id="3.40.50.300">
    <property type="entry name" value="P-loop containing nucleotide triphosphate hydrolases"/>
    <property type="match status" value="1"/>
</dbReference>
<dbReference type="InterPro" id="IPR027417">
    <property type="entry name" value="P-loop_NTPase"/>
</dbReference>
<accession>A0AAW1KD00</accession>
<evidence type="ECO:0000313" key="12">
    <source>
        <dbReference type="Proteomes" id="UP001443914"/>
    </source>
</evidence>
<dbReference type="GO" id="GO:0071897">
    <property type="term" value="P:DNA biosynthetic process"/>
    <property type="evidence" value="ECO:0007669"/>
    <property type="project" value="UniProtKB-KW"/>
</dbReference>
<dbReference type="FunFam" id="1.25.40.10:FF:000280">
    <property type="entry name" value="Pentatricopeptide repeat-containing protein"/>
    <property type="match status" value="1"/>
</dbReference>
<protein>
    <recommendedName>
        <fullName evidence="2">thymidine kinase</fullName>
        <ecNumber evidence="2">2.7.1.21</ecNumber>
    </recommendedName>
</protein>
<evidence type="ECO:0000256" key="5">
    <source>
        <dbReference type="ARBA" id="ARBA00022737"/>
    </source>
</evidence>
<dbReference type="InterPro" id="IPR046848">
    <property type="entry name" value="E_motif"/>
</dbReference>
<keyword evidence="7" id="KW-0418">Kinase</keyword>